<organism evidence="1 2">
    <name type="scientific">Mycena rosella</name>
    <name type="common">Pink bonnet</name>
    <name type="synonym">Agaricus rosellus</name>
    <dbReference type="NCBI Taxonomy" id="1033263"/>
    <lineage>
        <taxon>Eukaryota</taxon>
        <taxon>Fungi</taxon>
        <taxon>Dikarya</taxon>
        <taxon>Basidiomycota</taxon>
        <taxon>Agaricomycotina</taxon>
        <taxon>Agaricomycetes</taxon>
        <taxon>Agaricomycetidae</taxon>
        <taxon>Agaricales</taxon>
        <taxon>Marasmiineae</taxon>
        <taxon>Mycenaceae</taxon>
        <taxon>Mycena</taxon>
    </lineage>
</organism>
<dbReference type="Proteomes" id="UP001221757">
    <property type="component" value="Unassembled WGS sequence"/>
</dbReference>
<gene>
    <name evidence="1" type="ORF">B0H17DRAFT_4069</name>
</gene>
<dbReference type="AlphaFoldDB" id="A0AAD7H2W0"/>
<keyword evidence="2" id="KW-1185">Reference proteome</keyword>
<comment type="caution">
    <text evidence="1">The sequence shown here is derived from an EMBL/GenBank/DDBJ whole genome shotgun (WGS) entry which is preliminary data.</text>
</comment>
<dbReference type="EMBL" id="JARKIE010000001">
    <property type="protein sequence ID" value="KAJ7710640.1"/>
    <property type="molecule type" value="Genomic_DNA"/>
</dbReference>
<evidence type="ECO:0000313" key="2">
    <source>
        <dbReference type="Proteomes" id="UP001221757"/>
    </source>
</evidence>
<evidence type="ECO:0008006" key="3">
    <source>
        <dbReference type="Google" id="ProtNLM"/>
    </source>
</evidence>
<sequence>MSMSNEQCPIPIQPPSSMDSQFPNELWLEICALLPPEALRNLSSTHCALYALARPLGFTESKLDPYPVHYIPPKARLDAALERPEFWSSPKIAPHVRSCTAQYNVSIWQMLERYYHSGPPVLVDAFLERLSRFTGLQRLQTDGIRWTQLGIVNLCALPALTHLKSSADHVADGERINSGSLTLHVSTFTTHYDNMNDIWISLLSRDSLRSLDLFSPCILAEPGVLPFPHVHTLSVNVNNYRTKFFFRQSGRGSFQECRGSCRLFRTPFGDYAKRNVAVAVSGPSLVEFIHLRSHRSSGMSPTYFRIY</sequence>
<reference evidence="1" key="1">
    <citation type="submission" date="2023-03" db="EMBL/GenBank/DDBJ databases">
        <title>Massive genome expansion in bonnet fungi (Mycena s.s.) driven by repeated elements and novel gene families across ecological guilds.</title>
        <authorList>
            <consortium name="Lawrence Berkeley National Laboratory"/>
            <person name="Harder C.B."/>
            <person name="Miyauchi S."/>
            <person name="Viragh M."/>
            <person name="Kuo A."/>
            <person name="Thoen E."/>
            <person name="Andreopoulos B."/>
            <person name="Lu D."/>
            <person name="Skrede I."/>
            <person name="Drula E."/>
            <person name="Henrissat B."/>
            <person name="Morin E."/>
            <person name="Kohler A."/>
            <person name="Barry K."/>
            <person name="LaButti K."/>
            <person name="Morin E."/>
            <person name="Salamov A."/>
            <person name="Lipzen A."/>
            <person name="Mereny Z."/>
            <person name="Hegedus B."/>
            <person name="Baldrian P."/>
            <person name="Stursova M."/>
            <person name="Weitz H."/>
            <person name="Taylor A."/>
            <person name="Grigoriev I.V."/>
            <person name="Nagy L.G."/>
            <person name="Martin F."/>
            <person name="Kauserud H."/>
        </authorList>
    </citation>
    <scope>NUCLEOTIDE SEQUENCE</scope>
    <source>
        <strain evidence="1">CBHHK067</strain>
    </source>
</reference>
<proteinExistence type="predicted"/>
<protein>
    <recommendedName>
        <fullName evidence="3">F-box domain-containing protein</fullName>
    </recommendedName>
</protein>
<evidence type="ECO:0000313" key="1">
    <source>
        <dbReference type="EMBL" id="KAJ7710640.1"/>
    </source>
</evidence>
<accession>A0AAD7H2W0</accession>
<dbReference type="CDD" id="cd09917">
    <property type="entry name" value="F-box_SF"/>
    <property type="match status" value="1"/>
</dbReference>
<name>A0AAD7H2W0_MYCRO</name>